<protein>
    <submittedName>
        <fullName evidence="1">Uncharacterized protein</fullName>
    </submittedName>
</protein>
<dbReference type="PANTHER" id="PTHR46533:SF1">
    <property type="entry name" value="ZINC FINGER MYND DOMAIN-CONTAINING PROTEIN 12"/>
    <property type="match status" value="1"/>
</dbReference>
<gene>
    <name evidence="1" type="ORF">FGO68_gene344</name>
</gene>
<dbReference type="Gene3D" id="1.25.40.10">
    <property type="entry name" value="Tetratricopeptide repeat domain"/>
    <property type="match status" value="2"/>
</dbReference>
<dbReference type="EMBL" id="RRYP01001233">
    <property type="protein sequence ID" value="TNV86221.1"/>
    <property type="molecule type" value="Genomic_DNA"/>
</dbReference>
<dbReference type="AlphaFoldDB" id="A0A8J8P2G5"/>
<reference evidence="1" key="1">
    <citation type="submission" date="2019-06" db="EMBL/GenBank/DDBJ databases">
        <authorList>
            <person name="Zheng W."/>
        </authorList>
    </citation>
    <scope>NUCLEOTIDE SEQUENCE</scope>
    <source>
        <strain evidence="1">QDHG01</strain>
    </source>
</reference>
<sequence>MAAGATGGAYAAEDDVSRKRLRKENGKIDINEAVETAKRLIIQTRYEEANRLVYDKMTDMIRNKVFGENSIELLPAYFVLADANIHMGHSMGQPQRLKKAEEFLIAAYWNLLKYTSDENDKSDGKAGQEDSLVTKEEIERYRAILNKTFGKLFLHQNSAATKTNATQQALDKLSHAIYLESQFYGPESIYLCSSYFYMGEVFKKEGQVVNARNFYQKIVQIWRKFITEKDLGNSLMIEDYTYTAIDRYYYEEAQEHLRVILNFFEIEYGTQDVQTAECEFTFALVLFKNENREEALDHMAKAHMTFANAMGEFDRKTKEVESIIKRIQMQGGNVNNNHH</sequence>
<evidence type="ECO:0000313" key="1">
    <source>
        <dbReference type="EMBL" id="TNV86221.1"/>
    </source>
</evidence>
<dbReference type="OrthoDB" id="674604at2759"/>
<dbReference type="Proteomes" id="UP000785679">
    <property type="component" value="Unassembled WGS sequence"/>
</dbReference>
<evidence type="ECO:0000313" key="2">
    <source>
        <dbReference type="Proteomes" id="UP000785679"/>
    </source>
</evidence>
<dbReference type="SUPFAM" id="SSF48452">
    <property type="entry name" value="TPR-like"/>
    <property type="match status" value="1"/>
</dbReference>
<dbReference type="InterPro" id="IPR011990">
    <property type="entry name" value="TPR-like_helical_dom_sf"/>
</dbReference>
<name>A0A8J8P2G5_HALGN</name>
<dbReference type="InterPro" id="IPR053248">
    <property type="entry name" value="Zinc_finger_MYND_domain"/>
</dbReference>
<organism evidence="1 2">
    <name type="scientific">Halteria grandinella</name>
    <dbReference type="NCBI Taxonomy" id="5974"/>
    <lineage>
        <taxon>Eukaryota</taxon>
        <taxon>Sar</taxon>
        <taxon>Alveolata</taxon>
        <taxon>Ciliophora</taxon>
        <taxon>Intramacronucleata</taxon>
        <taxon>Spirotrichea</taxon>
        <taxon>Stichotrichia</taxon>
        <taxon>Sporadotrichida</taxon>
        <taxon>Halteriidae</taxon>
        <taxon>Halteria</taxon>
    </lineage>
</organism>
<keyword evidence="2" id="KW-1185">Reference proteome</keyword>
<comment type="caution">
    <text evidence="1">The sequence shown here is derived from an EMBL/GenBank/DDBJ whole genome shotgun (WGS) entry which is preliminary data.</text>
</comment>
<dbReference type="PANTHER" id="PTHR46533">
    <property type="entry name" value="ZINC FINGER MYND DOMAIN-CONTAINING PROTEIN 12"/>
    <property type="match status" value="1"/>
</dbReference>
<proteinExistence type="predicted"/>
<accession>A0A8J8P2G5</accession>